<dbReference type="ExpressionAtlas" id="A0A0B4LGC8">
    <property type="expression patterns" value="baseline and differential"/>
</dbReference>
<dbReference type="EMBL" id="AE013599">
    <property type="protein sequence ID" value="AHN56583.1"/>
    <property type="molecule type" value="Genomic_DNA"/>
</dbReference>
<keyword evidence="7" id="KW-1185">Reference proteome</keyword>
<dbReference type="AGR" id="FB:FBgn0025335"/>
<reference evidence="5 7" key="4">
    <citation type="journal article" date="2002" name="Genome Biol.">
        <title>The transposable elements of the Drosophila melanogaster euchromatin: a genomics perspective.</title>
        <authorList>
            <person name="Kaminker J.S."/>
            <person name="Bergman C.M."/>
            <person name="Kronmiller B."/>
            <person name="Carlson J."/>
            <person name="Svirskas R."/>
            <person name="Patel S."/>
            <person name="Frise E."/>
            <person name="Wheeler D.A."/>
            <person name="Lewis S.E."/>
            <person name="Rubin G.M."/>
            <person name="Ashburner M."/>
            <person name="Celniker S.E."/>
        </authorList>
    </citation>
    <scope>NUCLEOTIDE SEQUENCE [LARGE SCALE GENOMIC DNA]</scope>
    <source>
        <strain evidence="7">Berkeley</strain>
    </source>
</reference>
<dbReference type="FlyBase" id="FBgn0025335">
    <property type="gene designation" value="Cpes"/>
</dbReference>
<proteinExistence type="predicted"/>
<dbReference type="Proteomes" id="UP000000803">
    <property type="component" value="Chromosome 2R"/>
</dbReference>
<dbReference type="Gene3D" id="1.20.120.1760">
    <property type="match status" value="1"/>
</dbReference>
<feature type="compositionally biased region" description="Low complexity" evidence="1">
    <location>
        <begin position="59"/>
        <end position="82"/>
    </location>
</feature>
<dbReference type="EMBL" id="AE013599">
    <property type="protein sequence ID" value="AHN56585.1"/>
    <property type="molecule type" value="Genomic_DNA"/>
</dbReference>
<feature type="region of interest" description="Disordered" evidence="1">
    <location>
        <begin position="59"/>
        <end position="91"/>
    </location>
</feature>
<organism evidence="5 7">
    <name type="scientific">Drosophila melanogaster</name>
    <name type="common">Fruit fly</name>
    <dbReference type="NCBI Taxonomy" id="7227"/>
    <lineage>
        <taxon>Eukaryota</taxon>
        <taxon>Metazoa</taxon>
        <taxon>Ecdysozoa</taxon>
        <taxon>Arthropoda</taxon>
        <taxon>Hexapoda</taxon>
        <taxon>Insecta</taxon>
        <taxon>Pterygota</taxon>
        <taxon>Neoptera</taxon>
        <taxon>Endopterygota</taxon>
        <taxon>Diptera</taxon>
        <taxon>Brachycera</taxon>
        <taxon>Muscomorpha</taxon>
        <taxon>Ephydroidea</taxon>
        <taxon>Drosophilidae</taxon>
        <taxon>Drosophila</taxon>
        <taxon>Sophophora</taxon>
    </lineage>
</organism>
<evidence type="ECO:0000313" key="3">
    <source>
        <dbReference type="EMBL" id="AHN56583.1"/>
    </source>
</evidence>
<dbReference type="RefSeq" id="NP_001286789.1">
    <property type="nucleotide sequence ID" value="NM_001299860.1"/>
</dbReference>
<keyword evidence="2" id="KW-0472">Membrane</keyword>
<evidence type="ECO:0000313" key="6">
    <source>
        <dbReference type="FlyBase" id="FBgn0025335"/>
    </source>
</evidence>
<dbReference type="RefSeq" id="NP_001286790.1">
    <property type="nucleotide sequence ID" value="NM_001299861.1"/>
</dbReference>
<dbReference type="DNASU" id="37782"/>
<reference evidence="5" key="14">
    <citation type="submission" date="2020-05" db="EMBL/GenBank/DDBJ databases">
        <title>Drosophila melanogaster release 4 sequence.</title>
        <authorList>
            <consortium name="Berkeley Drosophila Genome Project"/>
            <person name="Celniker S."/>
            <person name="Carlson J."/>
            <person name="Wan K."/>
            <person name="Pfeiffer B."/>
            <person name="Frise E."/>
            <person name="George R."/>
            <person name="Hoskins R."/>
            <person name="Stapleton M."/>
            <person name="Pacleb J."/>
            <person name="Park S."/>
            <person name="Svirskas R."/>
            <person name="Smith E."/>
            <person name="Yu C."/>
            <person name="Rubin G."/>
        </authorList>
    </citation>
    <scope>NUCLEOTIDE SEQUENCE</scope>
</reference>
<reference evidence="5" key="11">
    <citation type="journal article" date="2015" name="G3 (Bethesda)">
        <title>Gene Model Annotations for Drosophila melanogaster: The Rule-Benders.</title>
        <authorList>
            <consortium name="FlyBase Consortium"/>
            <person name="Crosby M.A."/>
            <person name="Gramates L.S."/>
            <person name="Dos Santos G."/>
            <person name="Matthews B.B."/>
            <person name="St Pierre S.E."/>
            <person name="Zhou P."/>
            <person name="Schroeder A.J."/>
            <person name="Falls K."/>
            <person name="Emmert D.B."/>
            <person name="Russo S.M."/>
            <person name="Gelbart W.M."/>
            <person name="null"/>
        </authorList>
    </citation>
    <scope>NUCLEOTIDE SEQUENCE</scope>
</reference>
<dbReference type="AlphaFoldDB" id="A0A0B4LGC8"/>
<evidence type="ECO:0000256" key="2">
    <source>
        <dbReference type="SAM" id="Phobius"/>
    </source>
</evidence>
<reference evidence="5 7" key="1">
    <citation type="journal article" date="2000" name="Science">
        <title>The genome sequence of Drosophila melanogaster.</title>
        <authorList>
            <person name="Adams M.D."/>
            <person name="Celniker S.E."/>
            <person name="Holt R.A."/>
            <person name="Evans C.A."/>
            <person name="Gocayne J.D."/>
            <person name="Amanatides P.G."/>
            <person name="Scherer S.E."/>
            <person name="Li P.W."/>
            <person name="Hoskins R.A."/>
            <person name="Galle R.F."/>
            <person name="George R.A."/>
            <person name="Lewis S.E."/>
            <person name="Richards S."/>
            <person name="Ashburner M."/>
            <person name="Henderson S.N."/>
            <person name="Sutton G.G."/>
            <person name="Wortman J.R."/>
            <person name="Yandell M.D."/>
            <person name="Zhang Q."/>
            <person name="Chen L.X."/>
            <person name="Brandon R.C."/>
            <person name="Rogers Y.H."/>
            <person name="Blazej R.G."/>
            <person name="Champe M."/>
            <person name="Pfeiffer B.D."/>
            <person name="Wan K.H."/>
            <person name="Doyle C."/>
            <person name="Baxter E.G."/>
            <person name="Helt G."/>
            <person name="Nelson C.R."/>
            <person name="Gabor G.L."/>
            <person name="Abril J.F."/>
            <person name="Agbayani A."/>
            <person name="An H.J."/>
            <person name="Andrews-Pfannkoch C."/>
            <person name="Baldwin D."/>
            <person name="Ballew R.M."/>
            <person name="Basu A."/>
            <person name="Baxendale J."/>
            <person name="Bayraktaroglu L."/>
            <person name="Beasley E.M."/>
            <person name="Beeson K.Y."/>
            <person name="Benos P.V."/>
            <person name="Berman B.P."/>
            <person name="Bhandari D."/>
            <person name="Bolshakov S."/>
            <person name="Borkova D."/>
            <person name="Botchan M.R."/>
            <person name="Bouck J."/>
            <person name="Brokstein P."/>
            <person name="Brottier P."/>
            <person name="Burtis K.C."/>
            <person name="Busam D.A."/>
            <person name="Butler H."/>
            <person name="Cadieu E."/>
            <person name="Center A."/>
            <person name="Chandra I."/>
            <person name="Cherry J.M."/>
            <person name="Cawley S."/>
            <person name="Dahlke C."/>
            <person name="Davenport L.B."/>
            <person name="Davies P."/>
            <person name="de Pablos B."/>
            <person name="Delcher A."/>
            <person name="Deng Z."/>
            <person name="Mays A.D."/>
            <person name="Dew I."/>
            <person name="Dietz S.M."/>
            <person name="Dodson K."/>
            <person name="Doup L.E."/>
            <person name="Downes M."/>
            <person name="Dugan-Rocha S."/>
            <person name="Dunkov B.C."/>
            <person name="Dunn P."/>
            <person name="Durbin K.J."/>
            <person name="Evangelista C.C."/>
            <person name="Ferraz C."/>
            <person name="Ferriera S."/>
            <person name="Fleischmann W."/>
            <person name="Fosler C."/>
            <person name="Gabrielian A.E."/>
            <person name="Garg N.S."/>
            <person name="Gelbart W.M."/>
            <person name="Glasser K."/>
            <person name="Glodek A."/>
            <person name="Gong F."/>
            <person name="Gorrell J.H."/>
            <person name="Gu Z."/>
            <person name="Guan P."/>
            <person name="Harris M."/>
            <person name="Harris N.L."/>
            <person name="Harvey D."/>
            <person name="Heiman T.J."/>
            <person name="Hernandez J.R."/>
            <person name="Houck J."/>
            <person name="Hostin D."/>
            <person name="Houston K.A."/>
            <person name="Howland T.J."/>
            <person name="Wei M.H."/>
            <person name="Ibegwam C."/>
            <person name="Jalali M."/>
            <person name="Kalush F."/>
            <person name="Karpen G.H."/>
            <person name="Ke Z."/>
            <person name="Kennison J.A."/>
            <person name="Ketchum K.A."/>
            <person name="Kimmel B.E."/>
            <person name="Kodira C.D."/>
            <person name="Kraft C."/>
            <person name="Kravitz S."/>
            <person name="Kulp D."/>
            <person name="Lai Z."/>
            <person name="Lasko P."/>
            <person name="Lei Y."/>
            <person name="Levitsky A.A."/>
            <person name="Li J."/>
            <person name="Li Z."/>
            <person name="Liang Y."/>
            <person name="Lin X."/>
            <person name="Liu X."/>
            <person name="Mattei B."/>
            <person name="McIntosh T.C."/>
            <person name="McLeod M.P."/>
            <person name="McPherson D."/>
            <person name="Merkulov G."/>
            <person name="Milshina N.V."/>
            <person name="Mobarry C."/>
            <person name="Morris J."/>
            <person name="Moshrefi A."/>
            <person name="Mount S.M."/>
            <person name="Moy M."/>
            <person name="Murphy B."/>
            <person name="Murphy L."/>
            <person name="Muzny D.M."/>
            <person name="Nelson D.L."/>
            <person name="Nelson D.R."/>
            <person name="Nelson K.A."/>
            <person name="Nixon K."/>
            <person name="Nusskern D.R."/>
            <person name="Pacleb J.M."/>
            <person name="Palazzolo M."/>
            <person name="Pittman G.S."/>
            <person name="Pan S."/>
            <person name="Pollard J."/>
            <person name="Puri V."/>
            <person name="Reese M.G."/>
            <person name="Reinert K."/>
            <person name="Remington K."/>
            <person name="Saunders R.D."/>
            <person name="Scheeler F."/>
            <person name="Shen H."/>
            <person name="Shue B.C."/>
            <person name="Siden-Kiamos I."/>
            <person name="Simpson M."/>
            <person name="Skupski M.P."/>
            <person name="Smith T."/>
            <person name="Spier E."/>
            <person name="Spradling A.C."/>
            <person name="Stapleton M."/>
            <person name="Strong R."/>
            <person name="Sun E."/>
            <person name="Svirskas R."/>
            <person name="Tector C."/>
            <person name="Turner R."/>
            <person name="Venter E."/>
            <person name="Wang A.H."/>
            <person name="Wang X."/>
            <person name="Wang Z.Y."/>
            <person name="Wassarman D.A."/>
            <person name="Weinstock G.M."/>
            <person name="Weissenbach J."/>
            <person name="Williams S.M."/>
            <person name="WoodageT"/>
            <person name="Worley K.C."/>
            <person name="Wu D."/>
            <person name="Yang S."/>
            <person name="Yao Q.A."/>
            <person name="Ye J."/>
            <person name="Yeh R.F."/>
            <person name="Zaveri J.S."/>
            <person name="Zhan M."/>
            <person name="Zhang G."/>
            <person name="Zhao Q."/>
            <person name="Zheng L."/>
            <person name="Zheng X.H."/>
            <person name="Zhong F.N."/>
            <person name="Zhong W."/>
            <person name="Zhou X."/>
            <person name="Zhu S."/>
            <person name="Zhu X."/>
            <person name="Smith H.O."/>
            <person name="Gibbs R.A."/>
            <person name="Myers E.W."/>
            <person name="Rubin G.M."/>
            <person name="Venter J.C."/>
        </authorList>
    </citation>
    <scope>NUCLEOTIDE SEQUENCE [LARGE SCALE GENOMIC DNA]</scope>
    <source>
        <strain evidence="7">Berkeley</strain>
    </source>
</reference>
<reference evidence="5 7" key="9">
    <citation type="journal article" date="2007" name="Science">
        <title>Sequence finishing and mapping of Drosophila melanogaster heterochromatin.</title>
        <authorList>
            <person name="Hoskins R.A."/>
            <person name="Carlson J.W."/>
            <person name="Kennedy C."/>
            <person name="Acevedo D."/>
            <person name="Evans-Holm M."/>
            <person name="Frise E."/>
            <person name="Wan K.H."/>
            <person name="Park S."/>
            <person name="Mendez-Lago M."/>
            <person name="Rossi F."/>
            <person name="Villasante A."/>
            <person name="Dimitri P."/>
            <person name="Karpen G.H."/>
            <person name="Celniker S.E."/>
        </authorList>
    </citation>
    <scope>NUCLEOTIDE SEQUENCE [LARGE SCALE GENOMIC DNA]</scope>
    <source>
        <strain evidence="7">Berkeley</strain>
    </source>
</reference>
<feature type="transmembrane region" description="Helical" evidence="2">
    <location>
        <begin position="357"/>
        <end position="375"/>
    </location>
</feature>
<dbReference type="CTD" id="37782"/>
<reference evidence="5 7" key="8">
    <citation type="journal article" date="2007" name="Science">
        <title>The Release 5.1 annotation of Drosophila melanogaster heterochromatin.</title>
        <authorList>
            <person name="Smith C.D."/>
            <person name="Shu S."/>
            <person name="Mungall C.J."/>
            <person name="Karpen G.H."/>
        </authorList>
    </citation>
    <scope>NUCLEOTIDE SEQUENCE [LARGE SCALE GENOMIC DNA]</scope>
    <source>
        <strain evidence="7">Berkeley</strain>
    </source>
</reference>
<protein>
    <submittedName>
        <fullName evidence="3">Ceramide phosphoethanolamine synthase, isoform B</fullName>
    </submittedName>
    <submittedName>
        <fullName evidence="4">Ceramide phosphoethanolamine synthase, isoform C</fullName>
    </submittedName>
    <submittedName>
        <fullName evidence="5">Ceramide phosphoethanolamine synthase, isoform D</fullName>
    </submittedName>
</protein>
<reference evidence="5" key="7">
    <citation type="submission" date="2006-08" db="EMBL/GenBank/DDBJ databases">
        <authorList>
            <person name="Celniker S."/>
            <person name="Carlson J."/>
            <person name="Wan K."/>
            <person name="Frise E."/>
            <person name="Hoskins R."/>
            <person name="Park S."/>
            <person name="Svirskas R."/>
            <person name="Rubin G."/>
        </authorList>
    </citation>
    <scope>NUCLEOTIDE SEQUENCE</scope>
</reference>
<keyword evidence="2" id="KW-0812">Transmembrane</keyword>
<reference evidence="5" key="12">
    <citation type="journal article" date="2015" name="Genome Res.">
        <title>The Release 6 reference sequence of the Drosophila melanogaster genome.</title>
        <authorList>
            <person name="Hoskins R.A."/>
            <person name="Carlson J.W."/>
            <person name="Wan K.H."/>
            <person name="Park S."/>
            <person name="Mendez I."/>
            <person name="Galle S.E."/>
            <person name="Booth B.W."/>
            <person name="Pfeiffer B.D."/>
            <person name="George R.A."/>
            <person name="Svirskas R."/>
            <person name="Krzywinski M."/>
            <person name="Schein J."/>
            <person name="Accardo M.C."/>
            <person name="Damia E."/>
            <person name="Messina G."/>
            <person name="Mendez-Lago M."/>
            <person name="de Pablos B."/>
            <person name="Demakova O.V."/>
            <person name="Andreyeva E.N."/>
            <person name="Boldyreva L.V."/>
            <person name="Marra M."/>
            <person name="Carvalho A.B."/>
            <person name="Dimitri P."/>
            <person name="Villasante A."/>
            <person name="Zhimulev I.F."/>
            <person name="Rubin G.M."/>
            <person name="Karpen G.H."/>
            <person name="Celniker S.E."/>
        </authorList>
    </citation>
    <scope>NUCLEOTIDE SEQUENCE</scope>
</reference>
<reference evidence="5 7" key="6">
    <citation type="journal article" date="2005" name="PLoS Comput. Biol.">
        <title>Combined evidence annotation of transposable elements in genome sequences.</title>
        <authorList>
            <person name="Quesneville H."/>
            <person name="Bergman C.M."/>
            <person name="Andrieu O."/>
            <person name="Autard D."/>
            <person name="Nouaud D."/>
            <person name="Ashburner M."/>
            <person name="Anxolabehere D."/>
        </authorList>
    </citation>
    <scope>NUCLEOTIDE SEQUENCE [LARGE SCALE GENOMIC DNA]</scope>
    <source>
        <strain evidence="7">Berkeley</strain>
    </source>
</reference>
<evidence type="ECO:0000256" key="1">
    <source>
        <dbReference type="SAM" id="MobiDB-lite"/>
    </source>
</evidence>
<dbReference type="GeneID" id="37782"/>
<dbReference type="EMBL" id="AE013599">
    <property type="protein sequence ID" value="AHN56584.1"/>
    <property type="molecule type" value="Genomic_DNA"/>
</dbReference>
<reference evidence="5" key="13">
    <citation type="submission" date="2020-04" db="EMBL/GenBank/DDBJ databases">
        <authorList>
            <consortium name="FlyBase"/>
        </authorList>
    </citation>
    <scope>NUCLEOTIDE SEQUENCE</scope>
</reference>
<evidence type="ECO:0000313" key="7">
    <source>
        <dbReference type="Proteomes" id="UP000000803"/>
    </source>
</evidence>
<sequence length="392" mass="43858">MIGPSSQISKILLTLLFLLIIFYVFMDVELYLRIHNYAIERNYHTNVSLPASVVGPSTSESGSGSIGGSSSSSSSSSSSTSTKLPTAGDRQPSYEDHTWISCDINPLCHVTVKAILLDHTNHYLFAPLATMFDNVIGFSRSTFITPNMISFFHVGVACLAGKLVASDSLGYRRLGVLLFQIRTFLDDLDGHVARVRKHIRGERSEIGTSGYYVDGLCDGLGCIALLLGIFFYLKNNPPRRGYSIIPMSDSKLPEPTMMIPKMKATTRKVAKNVISFTGQLLLSSTAWNRYIAVYQNMLEREDVSGNQSHCQDYVFKSTWFFCVAWMWRIVNVHALLHCVLLSIFCDKLWDFLRAIRYSGYIILLVAICLTEMHILEAQNYIFNSTACSNISL</sequence>
<keyword evidence="2" id="KW-1133">Transmembrane helix</keyword>
<feature type="transmembrane region" description="Helical" evidence="2">
    <location>
        <begin position="211"/>
        <end position="233"/>
    </location>
</feature>
<dbReference type="BioGRID-ORCS" id="37782">
    <property type="hits" value="0 hits in 1 CRISPR screen"/>
</dbReference>
<reference evidence="5" key="10">
    <citation type="journal article" date="2015" name="G3 (Bethesda)">
        <title>Gene Model Annotations for Drosophila melanogaster: Impact of High-Throughput Data.</title>
        <authorList>
            <consortium name="FlyBase Consortium"/>
            <person name="Matthews B.B."/>
            <person name="Dos Santos G."/>
            <person name="Crosby M.A."/>
            <person name="Emmert D.B."/>
            <person name="St Pierre S.E."/>
            <person name="Gramates L.S."/>
            <person name="Zhou P."/>
            <person name="Schroeder A.J."/>
            <person name="Falls K."/>
            <person name="Strelets V."/>
            <person name="Russo S.M."/>
            <person name="Gelbart W.M."/>
            <person name="null"/>
        </authorList>
    </citation>
    <scope>NUCLEOTIDE SEQUENCE</scope>
</reference>
<evidence type="ECO:0000313" key="5">
    <source>
        <dbReference type="EMBL" id="AHN56585.1"/>
    </source>
</evidence>
<dbReference type="OMA" id="QYQCQNY"/>
<dbReference type="RefSeq" id="NP_477376.1">
    <property type="nucleotide sequence ID" value="NM_058028.5"/>
</dbReference>
<dbReference type="RefSeq" id="NP_001286788.1">
    <property type="nucleotide sequence ID" value="NM_001299859.1"/>
</dbReference>
<dbReference type="Bgee" id="FBgn0025335">
    <property type="expression patterns" value="Expressed in adult middle midgut class II enteroendocrine cell in adult midgut (Drosophila) and 105 other cell types or tissues"/>
</dbReference>
<evidence type="ECO:0000313" key="4">
    <source>
        <dbReference type="EMBL" id="AHN56584.1"/>
    </source>
</evidence>
<dbReference type="OrthoDB" id="10253254at2759"/>
<feature type="transmembrane region" description="Helical" evidence="2">
    <location>
        <begin position="325"/>
        <end position="345"/>
    </location>
</feature>
<reference evidence="5 7" key="3">
    <citation type="journal article" date="2002" name="Genome Biol.">
        <title>Annotation of the Drosophila melanogaster euchromatic genome: a systematic review.</title>
        <authorList>
            <person name="Misra S."/>
            <person name="Crosby M.A."/>
            <person name="Mungall C.J."/>
            <person name="Matthews B.B."/>
            <person name="Campbell K.S."/>
            <person name="Hradecky P."/>
            <person name="Huang Y."/>
            <person name="Kaminker J.S."/>
            <person name="Millburn G.H."/>
            <person name="Prochnik S.E."/>
            <person name="Smith C.D."/>
            <person name="Tupy J.L."/>
            <person name="Whitfied E.J."/>
            <person name="Bayraktaroglu L."/>
            <person name="Berman B.P."/>
            <person name="Bettencourt B.R."/>
            <person name="Celniker S.E."/>
            <person name="de Grey A.D."/>
            <person name="Drysdale R.A."/>
            <person name="Harris N.L."/>
            <person name="Richter J."/>
            <person name="Russo S."/>
            <person name="Schroeder A.J."/>
            <person name="Shu S.Q."/>
            <person name="Stapleton M."/>
            <person name="Yamada C."/>
            <person name="Ashburner M."/>
            <person name="Gelbart W.M."/>
            <person name="Rubin G.M."/>
            <person name="Lewis S.E."/>
        </authorList>
    </citation>
    <scope>GENOME REANNOTATION</scope>
    <source>
        <strain evidence="7">Berkeley</strain>
    </source>
</reference>
<name>A0A0B4LGC8_DROME</name>
<reference evidence="5 7" key="5">
    <citation type="journal article" date="2002" name="Genome Biol.">
        <title>Heterochromatic sequences in a Drosophila whole-genome shotgun assembly.</title>
        <authorList>
            <person name="Hoskins R.A."/>
            <person name="Smith C.D."/>
            <person name="Carlson J.W."/>
            <person name="Carvalho A.B."/>
            <person name="Halpern A."/>
            <person name="Kaminker J.S."/>
            <person name="Kennedy C."/>
            <person name="Mungall C.J."/>
            <person name="Sullivan B.A."/>
            <person name="Sutton G.G."/>
            <person name="Yasuhara J.C."/>
            <person name="Wakimoto B.T."/>
            <person name="Myers E.W."/>
            <person name="Celniker S.E."/>
            <person name="Rubin G.M."/>
            <person name="Karpen G.H."/>
        </authorList>
    </citation>
    <scope>NUCLEOTIDE SEQUENCE [LARGE SCALE GENOMIC DNA]</scope>
    <source>
        <strain evidence="7">Berkeley</strain>
    </source>
</reference>
<dbReference type="KEGG" id="dme:Dmel_CG4585"/>
<reference evidence="5 7" key="2">
    <citation type="journal article" date="2002" name="Genome Biol.">
        <title>Finishing a whole-genome shotgun: release 3 of the Drosophila melanogaster euchromatic genome sequence.</title>
        <authorList>
            <person name="Celniker S.E."/>
            <person name="Wheeler D.A."/>
            <person name="Kronmiller B."/>
            <person name="Carlson J.W."/>
            <person name="Halpern A."/>
            <person name="Patel S."/>
            <person name="Adams M."/>
            <person name="Champe M."/>
            <person name="Dugan S.P."/>
            <person name="Frise E."/>
            <person name="Hodgson A."/>
            <person name="George R.A."/>
            <person name="Hoskins R.A."/>
            <person name="Laverty T."/>
            <person name="Muzny D.M."/>
            <person name="Nelson C.R."/>
            <person name="Pacleb J.M."/>
            <person name="Park S."/>
            <person name="Pfeiffer B.D."/>
            <person name="Richards S."/>
            <person name="Sodergren E.J."/>
            <person name="Svirskas R."/>
            <person name="Tabor P.E."/>
            <person name="Wan K."/>
            <person name="Stapleton M."/>
            <person name="Sutton G.G."/>
            <person name="Venter C."/>
            <person name="Weinstock G."/>
            <person name="Scherer S.E."/>
            <person name="Myers E.W."/>
            <person name="Gibbs R.A."/>
            <person name="Rubin G.M."/>
        </authorList>
    </citation>
    <scope>NUCLEOTIDE SEQUENCE [LARGE SCALE GENOMIC DNA]</scope>
    <source>
        <strain evidence="7">Berkeley</strain>
    </source>
</reference>
<dbReference type="InterPro" id="IPR043130">
    <property type="entry name" value="CDP-OH_PTrfase_TM_dom"/>
</dbReference>
<dbReference type="VEuPathDB" id="VectorBase:FBgn0025335"/>
<feature type="transmembrane region" description="Helical" evidence="2">
    <location>
        <begin position="12"/>
        <end position="32"/>
    </location>
</feature>
<gene>
    <name evidence="5 6" type="primary">Cpes</name>
    <name evidence="5" type="synonym">anon-60Ab</name>
    <name evidence="5" type="synonym">ces</name>
    <name evidence="5" type="synonym">CK00282</name>
    <name evidence="5" type="synonym">CPES</name>
    <name evidence="5" type="synonym">dCCS4</name>
    <name evidence="5" type="synonym">Dmel\CG4585</name>
    <name evidence="5" type="synonym">UD2</name>
    <name evidence="5 6" type="ORF">CG4585</name>
    <name evidence="5" type="ORF">Dmel_CG4585</name>
</gene>
<accession>A0A0B4LGC8</accession>